<keyword evidence="3" id="KW-1185">Reference proteome</keyword>
<name>A0A2P8D0C0_9BACT</name>
<dbReference type="EMBL" id="PYGD01000007">
    <property type="protein sequence ID" value="PSK90665.1"/>
    <property type="molecule type" value="Genomic_DNA"/>
</dbReference>
<dbReference type="Proteomes" id="UP000240572">
    <property type="component" value="Unassembled WGS sequence"/>
</dbReference>
<sequence>MTGLILFALLFAGNIAFATDHNIKAYLTLVNEAELLICNDKLKEAVQHYDKAFSLKASPVGKDLLNAILCTYQLDDTGRFKSYATTLLKNGAFSSISNFRKYIAKVPVGPDKDKYGKIWDDLSRKIIPGLDTAYRNQLIRLVQADQDVRHFFVGKYYGDYNNGGKDSFNVFDSLNVIKLKKLFDTKGFLRRIKSAMTIIFRATHLYTN</sequence>
<gene>
    <name evidence="2" type="ORF">B0I18_10775</name>
</gene>
<organism evidence="2 3">
    <name type="scientific">Taibaiella chishuiensis</name>
    <dbReference type="NCBI Taxonomy" id="1434707"/>
    <lineage>
        <taxon>Bacteria</taxon>
        <taxon>Pseudomonadati</taxon>
        <taxon>Bacteroidota</taxon>
        <taxon>Chitinophagia</taxon>
        <taxon>Chitinophagales</taxon>
        <taxon>Chitinophagaceae</taxon>
        <taxon>Taibaiella</taxon>
    </lineage>
</organism>
<feature type="chain" id="PRO_5015105789" description="Tetratricopeptide repeat protein" evidence="1">
    <location>
        <begin position="19"/>
        <end position="208"/>
    </location>
</feature>
<evidence type="ECO:0000313" key="3">
    <source>
        <dbReference type="Proteomes" id="UP000240572"/>
    </source>
</evidence>
<dbReference type="OrthoDB" id="1490993at2"/>
<feature type="signal peptide" evidence="1">
    <location>
        <begin position="1"/>
        <end position="18"/>
    </location>
</feature>
<dbReference type="AlphaFoldDB" id="A0A2P8D0C0"/>
<keyword evidence="1" id="KW-0732">Signal</keyword>
<accession>A0A2P8D0C0</accession>
<dbReference type="RefSeq" id="WP_106523947.1">
    <property type="nucleotide sequence ID" value="NZ_PYGD01000007.1"/>
</dbReference>
<evidence type="ECO:0000256" key="1">
    <source>
        <dbReference type="SAM" id="SignalP"/>
    </source>
</evidence>
<reference evidence="2 3" key="1">
    <citation type="submission" date="2018-03" db="EMBL/GenBank/DDBJ databases">
        <title>Genomic Encyclopedia of Type Strains, Phase III (KMG-III): the genomes of soil and plant-associated and newly described type strains.</title>
        <authorList>
            <person name="Whitman W."/>
        </authorList>
    </citation>
    <scope>NUCLEOTIDE SEQUENCE [LARGE SCALE GENOMIC DNA]</scope>
    <source>
        <strain evidence="2 3">CGMCC 1.12700</strain>
    </source>
</reference>
<evidence type="ECO:0008006" key="4">
    <source>
        <dbReference type="Google" id="ProtNLM"/>
    </source>
</evidence>
<evidence type="ECO:0000313" key="2">
    <source>
        <dbReference type="EMBL" id="PSK90665.1"/>
    </source>
</evidence>
<comment type="caution">
    <text evidence="2">The sequence shown here is derived from an EMBL/GenBank/DDBJ whole genome shotgun (WGS) entry which is preliminary data.</text>
</comment>
<protein>
    <recommendedName>
        <fullName evidence="4">Tetratricopeptide repeat protein</fullName>
    </recommendedName>
</protein>
<proteinExistence type="predicted"/>